<keyword evidence="3 4" id="KW-0720">Serine protease</keyword>
<evidence type="ECO:0000259" key="6">
    <source>
        <dbReference type="Pfam" id="PF13860"/>
    </source>
</evidence>
<reference evidence="7 8" key="1">
    <citation type="journal article" date="2015" name="Microbiome">
        <title>Genomic resolution of linkages in carbon, nitrogen, and sulfur cycling among widespread estuary sediment bacteria.</title>
        <authorList>
            <person name="Baker B.J."/>
            <person name="Lazar C.S."/>
            <person name="Teske A.P."/>
            <person name="Dick G.J."/>
        </authorList>
    </citation>
    <scope>NUCLEOTIDE SEQUENCE [LARGE SCALE GENOMIC DNA]</scope>
    <source>
        <strain evidence="7">SM23_60</strain>
    </source>
</reference>
<dbReference type="PANTHER" id="PTHR43399:SF5">
    <property type="entry name" value="PEPTIDASE S8 FAMILY WITH PROTEASE-ASSOCIATED DOMAIN"/>
    <property type="match status" value="1"/>
</dbReference>
<dbReference type="CDD" id="cd04842">
    <property type="entry name" value="Peptidases_S8_Kp43_protease"/>
    <property type="match status" value="1"/>
</dbReference>
<dbReference type="PRINTS" id="PR00723">
    <property type="entry name" value="SUBTILISIN"/>
</dbReference>
<feature type="active site" description="Charge relay system" evidence="4">
    <location>
        <position position="304"/>
    </location>
</feature>
<dbReference type="InterPro" id="IPR051048">
    <property type="entry name" value="Peptidase_S8/S53_subtilisin"/>
</dbReference>
<dbReference type="NCBIfam" id="TIGR04183">
    <property type="entry name" value="Por_Secre_tail"/>
    <property type="match status" value="1"/>
</dbReference>
<dbReference type="Pfam" id="PF00082">
    <property type="entry name" value="Peptidase_S8"/>
    <property type="match status" value="1"/>
</dbReference>
<organism evidence="7 8">
    <name type="scientific">candidate division WOR_3 bacterium SM23_60</name>
    <dbReference type="NCBI Taxonomy" id="1703780"/>
    <lineage>
        <taxon>Bacteria</taxon>
        <taxon>Bacteria division WOR-3</taxon>
    </lineage>
</organism>
<dbReference type="Gene3D" id="2.60.40.4070">
    <property type="match status" value="1"/>
</dbReference>
<feature type="domain" description="Peptidase S8/S53" evidence="5">
    <location>
        <begin position="242"/>
        <end position="550"/>
    </location>
</feature>
<dbReference type="GO" id="GO:0006508">
    <property type="term" value="P:proteolysis"/>
    <property type="evidence" value="ECO:0007669"/>
    <property type="project" value="UniProtKB-KW"/>
</dbReference>
<dbReference type="InterPro" id="IPR025965">
    <property type="entry name" value="FlgD/Vpr_Ig-like"/>
</dbReference>
<dbReference type="PROSITE" id="PS51892">
    <property type="entry name" value="SUBTILASE"/>
    <property type="match status" value="1"/>
</dbReference>
<proteinExistence type="inferred from homology"/>
<dbReference type="GO" id="GO:0004252">
    <property type="term" value="F:serine-type endopeptidase activity"/>
    <property type="evidence" value="ECO:0007669"/>
    <property type="project" value="UniProtKB-UniRule"/>
</dbReference>
<dbReference type="PANTHER" id="PTHR43399">
    <property type="entry name" value="SUBTILISIN-RELATED"/>
    <property type="match status" value="1"/>
</dbReference>
<evidence type="ECO:0000256" key="4">
    <source>
        <dbReference type="PROSITE-ProRule" id="PRU01240"/>
    </source>
</evidence>
<dbReference type="Pfam" id="PF13860">
    <property type="entry name" value="FlgD_ig"/>
    <property type="match status" value="1"/>
</dbReference>
<dbReference type="InterPro" id="IPR034058">
    <property type="entry name" value="TagA/B/C/D_pept_dom"/>
</dbReference>
<evidence type="ECO:0000259" key="5">
    <source>
        <dbReference type="Pfam" id="PF00082"/>
    </source>
</evidence>
<feature type="domain" description="FlgD/Vpr Ig-like" evidence="6">
    <location>
        <begin position="1123"/>
        <end position="1186"/>
    </location>
</feature>
<dbReference type="InterPro" id="IPR015500">
    <property type="entry name" value="Peptidase_S8_subtilisin-rel"/>
</dbReference>
<evidence type="ECO:0000256" key="2">
    <source>
        <dbReference type="ARBA" id="ARBA00022801"/>
    </source>
</evidence>
<feature type="active site" description="Charge relay system" evidence="4">
    <location>
        <position position="485"/>
    </location>
</feature>
<gene>
    <name evidence="7" type="ORF">AMJ87_00320</name>
</gene>
<comment type="similarity">
    <text evidence="4">Belongs to the peptidase S8 family.</text>
</comment>
<protein>
    <recommendedName>
        <fullName evidence="9">Peptidase S8/S53 domain-containing protein</fullName>
    </recommendedName>
</protein>
<keyword evidence="2 4" id="KW-0378">Hydrolase</keyword>
<evidence type="ECO:0000313" key="7">
    <source>
        <dbReference type="EMBL" id="KPK73922.1"/>
    </source>
</evidence>
<dbReference type="Proteomes" id="UP000051096">
    <property type="component" value="Unassembled WGS sequence"/>
</dbReference>
<name>A0A0S8GN91_UNCW3</name>
<accession>A0A0S8GN91</accession>
<dbReference type="Gene3D" id="2.60.120.380">
    <property type="match status" value="1"/>
</dbReference>
<keyword evidence="1 4" id="KW-0645">Protease</keyword>
<evidence type="ECO:0000256" key="3">
    <source>
        <dbReference type="ARBA" id="ARBA00022825"/>
    </source>
</evidence>
<evidence type="ECO:0000256" key="1">
    <source>
        <dbReference type="ARBA" id="ARBA00022670"/>
    </source>
</evidence>
<evidence type="ECO:0000313" key="8">
    <source>
        <dbReference type="Proteomes" id="UP000051096"/>
    </source>
</evidence>
<dbReference type="InterPro" id="IPR026444">
    <property type="entry name" value="Secre_tail"/>
</dbReference>
<dbReference type="InterPro" id="IPR036852">
    <property type="entry name" value="Peptidase_S8/S53_dom_sf"/>
</dbReference>
<dbReference type="SUPFAM" id="SSF52743">
    <property type="entry name" value="Subtilisin-like"/>
    <property type="match status" value="1"/>
</dbReference>
<dbReference type="InterPro" id="IPR000209">
    <property type="entry name" value="Peptidase_S8/S53_dom"/>
</dbReference>
<dbReference type="Gene3D" id="3.40.50.200">
    <property type="entry name" value="Peptidase S8/S53 domain"/>
    <property type="match status" value="1"/>
</dbReference>
<dbReference type="AlphaFoldDB" id="A0A0S8GN91"/>
<evidence type="ECO:0008006" key="9">
    <source>
        <dbReference type="Google" id="ProtNLM"/>
    </source>
</evidence>
<sequence length="1199" mass="129890">MVKTLTLVLTLLLSLASGYEGLYGVIRGGTIHQYAPAPYEDADWIYFSNGIRFDVSQGEPELSDNLIVEESKYYIVHCTGPVYPEYVRIFESAGAKVYSYIPNYAFLVMMNKITEREIQNLDFVDWVGVYHPAYKISGQREFRMLQGMEKVTILLYPDAQLEKVIALLEDMGARIDDIAQTRWDQLITCEIDLMYVPDIAKVEEVNWIEPWHPMELDNDNVQWILQTATSGNRRVWDMGITGDGQLVSTCDSGIRTSHYAFRSTTTGWITTWGDYPSDRKIIAYQQASGHAFIQFGDHVENYYHGTHTGGTVCGDDDIMGSPSNRDGVALDSRIYFCDAAGPQSGNFVHTPGNLNDLFILPYNGNAAGSVKMMSNSWGGGNPGEYDSRSANVDQFMWDHKDFLVFFSNGNSGPTSGSVTSPATAKNCVSVGGCRNGANYQSIYVLSSRGPTLDGRLKPTVITPGQTVYSAHGGTESGYWSLDGTSMAAPSAQAAAALVREYFAEGWYPTGAANPGDSMAPSAALLKAMLVNSADPSMSGYTVPDNNIGWGRIDLDSVLYFASDAKKLAVVDEMTGLSTGQYVEYTYNVASSSVPLRIALVWTDYPATAGAGKKLINDIHLTVTDPSNNQYKGNVYSAGQSVVGGSYDTLNVEECIRIDSPATGDWTIRVDGFSCPYGPQPYAIVVNGDLSISAEPNVVYQSNIIDDATGNNNGRVDPGETVDIMITLRNDGDIDATNATGTLRAASSDITLLDSVASYGTIVANGGTSQGTFQFSASVSIPQGTVVPMTVYLESNSGAYTTNCNFQIIVGLPRFDYVDHDTGDCVLTLTKHGAIGFLDEGGPGGSGFIYPKSGANQLFGASMALANAPNYVMDRFFQNEGPTPNDTDWLCTTVPDGHCWIDTCTPCAGDEESWAMFSDSGFGAPKSIIVTQHGYAWEDPAYDDFVIINFEIENAGSGGLSDIYTGVVADFDIFDAYNDSAGTDASRRLAYMWYPDSNVYAGIMLLHPATATNVSVIKNPVYVWSAWHDTTLYKFLNGTLSFATADADTDWSVVVSAAPYTLSPGSIEEIAFAFVGGSSLADLQANADSAQSVYDQYFGVEELTSPGIIVDGMVKLYPNPFNKNTSISFNLTKAASVKIKVYNAIGQLVKTVIDGVCEAGVSVLHWNGRDNKGKLLPNGIYFYSLETEGYQDTGKMIMLR</sequence>
<dbReference type="EMBL" id="LJUO01000001">
    <property type="protein sequence ID" value="KPK73922.1"/>
    <property type="molecule type" value="Genomic_DNA"/>
</dbReference>
<comment type="caution">
    <text evidence="7">The sequence shown here is derived from an EMBL/GenBank/DDBJ whole genome shotgun (WGS) entry which is preliminary data.</text>
</comment>
<dbReference type="PATRIC" id="fig|1703780.3.peg.1602"/>
<feature type="active site" description="Charge relay system" evidence="4">
    <location>
        <position position="251"/>
    </location>
</feature>